<comment type="caution">
    <text evidence="8">The sequence shown here is derived from an EMBL/GenBank/DDBJ whole genome shotgun (WGS) entry which is preliminary data.</text>
</comment>
<proteinExistence type="inferred from homology"/>
<dbReference type="CDD" id="cd03357">
    <property type="entry name" value="LbH_MAT_GAT"/>
    <property type="match status" value="1"/>
</dbReference>
<reference evidence="8 9" key="1">
    <citation type="submission" date="2018-12" db="EMBL/GenBank/DDBJ databases">
        <title>Genome sequencing of Prevotella sp. KCOM 3155 (= JS262).</title>
        <authorList>
            <person name="Kook J.-K."/>
            <person name="Park S.-N."/>
            <person name="Lim Y.K."/>
        </authorList>
    </citation>
    <scope>NUCLEOTIDE SEQUENCE [LARGE SCALE GENOMIC DNA]</scope>
    <source>
        <strain evidence="8 9">KCOM 3155</strain>
    </source>
</reference>
<dbReference type="Pfam" id="PF12464">
    <property type="entry name" value="Mac"/>
    <property type="match status" value="1"/>
</dbReference>
<dbReference type="Pfam" id="PF00132">
    <property type="entry name" value="Hexapep"/>
    <property type="match status" value="1"/>
</dbReference>
<dbReference type="EMBL" id="RYYU01000001">
    <property type="protein sequence ID" value="RUL60187.1"/>
    <property type="molecule type" value="Genomic_DNA"/>
</dbReference>
<dbReference type="GO" id="GO:0008870">
    <property type="term" value="F:galactoside O-acetyltransferase activity"/>
    <property type="evidence" value="ECO:0007669"/>
    <property type="project" value="TreeGrafter"/>
</dbReference>
<organism evidence="8 9">
    <name type="scientific">Prevotella koreensis</name>
    <dbReference type="NCBI Taxonomy" id="2490854"/>
    <lineage>
        <taxon>Bacteria</taxon>
        <taxon>Pseudomonadati</taxon>
        <taxon>Bacteroidota</taxon>
        <taxon>Bacteroidia</taxon>
        <taxon>Bacteroidales</taxon>
        <taxon>Prevotellaceae</taxon>
        <taxon>Prevotella</taxon>
    </lineage>
</organism>
<dbReference type="Proteomes" id="UP000278983">
    <property type="component" value="Unassembled WGS sequence"/>
</dbReference>
<protein>
    <recommendedName>
        <fullName evidence="6">Acetyltransferase</fullName>
        <ecNumber evidence="6">2.3.1.-</ecNumber>
    </recommendedName>
</protein>
<dbReference type="OrthoDB" id="9812571at2"/>
<gene>
    <name evidence="8" type="ORF">EHV08_10845</name>
</gene>
<dbReference type="InterPro" id="IPR024688">
    <property type="entry name" value="Mac_dom"/>
</dbReference>
<dbReference type="Pfam" id="PF14602">
    <property type="entry name" value="Hexapep_2"/>
    <property type="match status" value="1"/>
</dbReference>
<evidence type="ECO:0000256" key="3">
    <source>
        <dbReference type="ARBA" id="ARBA00022737"/>
    </source>
</evidence>
<dbReference type="InterPro" id="IPR001451">
    <property type="entry name" value="Hexapep"/>
</dbReference>
<evidence type="ECO:0000256" key="2">
    <source>
        <dbReference type="ARBA" id="ARBA00022679"/>
    </source>
</evidence>
<keyword evidence="9" id="KW-1185">Reference proteome</keyword>
<name>A0A3S0WLF9_9BACT</name>
<evidence type="ECO:0000313" key="9">
    <source>
        <dbReference type="Proteomes" id="UP000278983"/>
    </source>
</evidence>
<dbReference type="InterPro" id="IPR039369">
    <property type="entry name" value="LacA-like"/>
</dbReference>
<dbReference type="Gene3D" id="2.160.10.10">
    <property type="entry name" value="Hexapeptide repeat proteins"/>
    <property type="match status" value="1"/>
</dbReference>
<feature type="domain" description="Maltose/galactoside acetyltransferase" evidence="7">
    <location>
        <begin position="4"/>
        <end position="58"/>
    </location>
</feature>
<dbReference type="RefSeq" id="WP_126679279.1">
    <property type="nucleotide sequence ID" value="NZ_CAUTUZ010000007.1"/>
</dbReference>
<sequence>MTEKKKMLKGMVYSAVDPLLRKELNETRVRLWEYNNLHPNQTEERKAMIKNILGECHDDVLINQPFYCDFGKNIRVGRGFFSNFNLTILDEAPVTIGDDCFIGPNVGIYTACHSTDPEERNTRQEWAEPVTIGDSVWIAGGVTILPGVTIGNNVTIGAGSVVVNDIPDNSVAVGNPARVVKKV</sequence>
<keyword evidence="4 6" id="KW-0012">Acyltransferase</keyword>
<dbReference type="AlphaFoldDB" id="A0A3S0WLF9"/>
<accession>A0A3S0WLF9</accession>
<dbReference type="EC" id="2.3.1.-" evidence="6"/>
<evidence type="ECO:0000259" key="7">
    <source>
        <dbReference type="SMART" id="SM01266"/>
    </source>
</evidence>
<dbReference type="FunFam" id="2.160.10.10:FF:000025">
    <property type="entry name" value="Hexapeptide-repeat containing-acetyltransferase"/>
    <property type="match status" value="1"/>
</dbReference>
<evidence type="ECO:0000256" key="6">
    <source>
        <dbReference type="RuleBase" id="RU367021"/>
    </source>
</evidence>
<dbReference type="PANTHER" id="PTHR43017">
    <property type="entry name" value="GALACTOSIDE O-ACETYLTRANSFERASE"/>
    <property type="match status" value="1"/>
</dbReference>
<evidence type="ECO:0000256" key="4">
    <source>
        <dbReference type="ARBA" id="ARBA00023315"/>
    </source>
</evidence>
<dbReference type="InterPro" id="IPR018357">
    <property type="entry name" value="Hexapep_transf_CS"/>
</dbReference>
<dbReference type="InterPro" id="IPR011004">
    <property type="entry name" value="Trimer_LpxA-like_sf"/>
</dbReference>
<dbReference type="PANTHER" id="PTHR43017:SF1">
    <property type="entry name" value="ACETYLTRANSFERASE YJL218W-RELATED"/>
    <property type="match status" value="1"/>
</dbReference>
<keyword evidence="3" id="KW-0677">Repeat</keyword>
<keyword evidence="2 6" id="KW-0808">Transferase</keyword>
<comment type="similarity">
    <text evidence="1 6">Belongs to the transferase hexapeptide repeat family.</text>
</comment>
<evidence type="ECO:0000256" key="5">
    <source>
        <dbReference type="ARBA" id="ARBA00055587"/>
    </source>
</evidence>
<evidence type="ECO:0000313" key="8">
    <source>
        <dbReference type="EMBL" id="RUL60187.1"/>
    </source>
</evidence>
<dbReference type="SUPFAM" id="SSF51161">
    <property type="entry name" value="Trimeric LpxA-like enzymes"/>
    <property type="match status" value="1"/>
</dbReference>
<comment type="function">
    <text evidence="5">Acetyltransferase implicated in the O-acetylation of Nod factors.</text>
</comment>
<dbReference type="SMART" id="SM01266">
    <property type="entry name" value="Mac"/>
    <property type="match status" value="1"/>
</dbReference>
<dbReference type="PROSITE" id="PS00101">
    <property type="entry name" value="HEXAPEP_TRANSFERASES"/>
    <property type="match status" value="1"/>
</dbReference>
<evidence type="ECO:0000256" key="1">
    <source>
        <dbReference type="ARBA" id="ARBA00007274"/>
    </source>
</evidence>